<feature type="transmembrane region" description="Helical" evidence="6">
    <location>
        <begin position="73"/>
        <end position="93"/>
    </location>
</feature>
<dbReference type="PANTHER" id="PTHR33931">
    <property type="entry name" value="HOLIN-LIKE PROTEIN CIDA-RELATED"/>
    <property type="match status" value="1"/>
</dbReference>
<evidence type="ECO:0000256" key="4">
    <source>
        <dbReference type="ARBA" id="ARBA00022989"/>
    </source>
</evidence>
<keyword evidence="4 6" id="KW-1133">Transmembrane helix</keyword>
<reference evidence="8" key="1">
    <citation type="journal article" date="2019" name="Int. J. Syst. Evol. Microbiol.">
        <title>The Global Catalogue of Microorganisms (GCM) 10K type strain sequencing project: providing services to taxonomists for standard genome sequencing and annotation.</title>
        <authorList>
            <consortium name="The Broad Institute Genomics Platform"/>
            <consortium name="The Broad Institute Genome Sequencing Center for Infectious Disease"/>
            <person name="Wu L."/>
            <person name="Ma J."/>
        </authorList>
    </citation>
    <scope>NUCLEOTIDE SEQUENCE [LARGE SCALE GENOMIC DNA]</scope>
    <source>
        <strain evidence="8">CGMCC 4.7181</strain>
    </source>
</reference>
<accession>A0ABQ2N3H1</accession>
<name>A0ABQ2N3H1_9MICO</name>
<comment type="caution">
    <text evidence="7">The sequence shown here is derived from an EMBL/GenBank/DDBJ whole genome shotgun (WGS) entry which is preliminary data.</text>
</comment>
<evidence type="ECO:0000313" key="7">
    <source>
        <dbReference type="EMBL" id="GGO65219.1"/>
    </source>
</evidence>
<comment type="subcellular location">
    <subcellularLocation>
        <location evidence="1">Cell membrane</location>
        <topology evidence="1">Multi-pass membrane protein</topology>
    </subcellularLocation>
</comment>
<keyword evidence="5 6" id="KW-0472">Membrane</keyword>
<evidence type="ECO:0000256" key="1">
    <source>
        <dbReference type="ARBA" id="ARBA00004651"/>
    </source>
</evidence>
<dbReference type="Proteomes" id="UP000638043">
    <property type="component" value="Unassembled WGS sequence"/>
</dbReference>
<evidence type="ECO:0000256" key="3">
    <source>
        <dbReference type="ARBA" id="ARBA00022692"/>
    </source>
</evidence>
<dbReference type="RefSeq" id="WP_188701815.1">
    <property type="nucleotide sequence ID" value="NZ_BMMQ01000006.1"/>
</dbReference>
<sequence length="129" mass="13315">MAKEGKPALGQVPRWLFGLGVIVAFAALGTLVQALTALPIPGSTLGMIALLVLLATPLRGWLTRVVAPAADSLIAVLPLLLVPLSVGVIGSFGELAEQARAIVAALVAGWLATFLTAALVADRLMRRRS</sequence>
<dbReference type="EMBL" id="BMMQ01000006">
    <property type="protein sequence ID" value="GGO65219.1"/>
    <property type="molecule type" value="Genomic_DNA"/>
</dbReference>
<organism evidence="7 8">
    <name type="scientific">Microbacterium nanhaiense</name>
    <dbReference type="NCBI Taxonomy" id="1301026"/>
    <lineage>
        <taxon>Bacteria</taxon>
        <taxon>Bacillati</taxon>
        <taxon>Actinomycetota</taxon>
        <taxon>Actinomycetes</taxon>
        <taxon>Micrococcales</taxon>
        <taxon>Microbacteriaceae</taxon>
        <taxon>Microbacterium</taxon>
    </lineage>
</organism>
<evidence type="ECO:0000313" key="8">
    <source>
        <dbReference type="Proteomes" id="UP000638043"/>
    </source>
</evidence>
<dbReference type="Pfam" id="PF03788">
    <property type="entry name" value="LrgA"/>
    <property type="match status" value="1"/>
</dbReference>
<evidence type="ECO:0000256" key="5">
    <source>
        <dbReference type="ARBA" id="ARBA00023136"/>
    </source>
</evidence>
<feature type="transmembrane region" description="Helical" evidence="6">
    <location>
        <begin position="40"/>
        <end position="61"/>
    </location>
</feature>
<feature type="transmembrane region" description="Helical" evidence="6">
    <location>
        <begin position="99"/>
        <end position="121"/>
    </location>
</feature>
<keyword evidence="8" id="KW-1185">Reference proteome</keyword>
<feature type="transmembrane region" description="Helical" evidence="6">
    <location>
        <begin position="12"/>
        <end position="34"/>
    </location>
</feature>
<evidence type="ECO:0000256" key="2">
    <source>
        <dbReference type="ARBA" id="ARBA00022475"/>
    </source>
</evidence>
<protein>
    <submittedName>
        <fullName evidence="7">CidA/LrgA family protein</fullName>
    </submittedName>
</protein>
<gene>
    <name evidence="7" type="ORF">GCM10010910_21910</name>
</gene>
<dbReference type="InterPro" id="IPR005538">
    <property type="entry name" value="LrgA/CidA"/>
</dbReference>
<proteinExistence type="predicted"/>
<dbReference type="PANTHER" id="PTHR33931:SF2">
    <property type="entry name" value="HOLIN-LIKE PROTEIN CIDA"/>
    <property type="match status" value="1"/>
</dbReference>
<evidence type="ECO:0000256" key="6">
    <source>
        <dbReference type="SAM" id="Phobius"/>
    </source>
</evidence>
<keyword evidence="2" id="KW-1003">Cell membrane</keyword>
<keyword evidence="3 6" id="KW-0812">Transmembrane</keyword>